<keyword evidence="7 9" id="KW-0807">Transducer</keyword>
<dbReference type="PROSITE" id="PS50113">
    <property type="entry name" value="PAC"/>
    <property type="match status" value="1"/>
</dbReference>
<dbReference type="SUPFAM" id="SSF55785">
    <property type="entry name" value="PYP-like sensor domain (PAS domain)"/>
    <property type="match status" value="1"/>
</dbReference>
<evidence type="ECO:0000259" key="11">
    <source>
        <dbReference type="PROSITE" id="PS50111"/>
    </source>
</evidence>
<evidence type="ECO:0000256" key="9">
    <source>
        <dbReference type="PROSITE-ProRule" id="PRU00284"/>
    </source>
</evidence>
<dbReference type="PANTHER" id="PTHR32089:SF112">
    <property type="entry name" value="LYSOZYME-LIKE PROTEIN-RELATED"/>
    <property type="match status" value="1"/>
</dbReference>
<dbReference type="GO" id="GO:0006935">
    <property type="term" value="P:chemotaxis"/>
    <property type="evidence" value="ECO:0007669"/>
    <property type="project" value="UniProtKB-KW"/>
</dbReference>
<dbReference type="EMBL" id="LKAQ01000004">
    <property type="protein sequence ID" value="OIQ51512.1"/>
    <property type="molecule type" value="Genomic_DNA"/>
</dbReference>
<dbReference type="PRINTS" id="PR00260">
    <property type="entry name" value="CHEMTRNSDUCR"/>
</dbReference>
<evidence type="ECO:0000256" key="10">
    <source>
        <dbReference type="SAM" id="Phobius"/>
    </source>
</evidence>
<sequence length="807" mass="86807">MLSFIRRRLSLKLLIPLCLVIVAGIGGLVYYVTESTFDMAYSATESTAQEQAVSAARSLSMFLRDQRSMARILAGNPDMLAAVQDATEAAQRACDTVVKTNPNVWGVEVFDARGQVKAGANSNDVKMVGLYVASRHFAKEVLKGNDTGVMDKTIVSDRKSGAHIFSISYPIRDGEGQVRGGVVLFCSWDAFVKQFVSPVHIGQNGYGYVLDGDGRFIHHPDDKQFRKDASGFEFIKTAMEKKEGVVAYEWEGARKFMAVAQDPVTGWFVCMSASVDDIAAVAARQGQVMQMVGVGLILAVMLLVHLMLAIFVFRPVKKTVAMAEATAHGDLAQVYKQNENGDEIASMQSALIDIRRTVRAMTGNFAEVARLIERGHFNERGDAQGFEGDFAGLINGSNYMLDGMVNLLDELPLPLMAISKDHTILFMNKAGAALGGADLEELTGTTCSDYFLTGDCNPEKCACDKAMRSGEMVASNTEAHPGSRSMEIDYFGMPLRDEKGEVLGAVKVIMDQTEIRRVQREMLETATQADSVATMLSAASQELAAQVEQTTQGAERQQAMSGDVASAMEQMNATVLEIARNASNAAQNADEMRENATRGGEVVTAVVNSIEQLRERAGLVDRNIRDLGTEVEAIGAIMTVISDIADQTNLLALNAAIEAARAGDAGRGFAVVADEVRKLAEKTMNATQEVGGAIKSIQDGTRRNLAAFQSATEAIDESTDLAAKAGEALDDILKVVKVADDQIRSIATASEEQAATTSEVSRSVEEVNEVSNGIAAAMTESTTAVSDLARLAEELKQITTRIGQDDD</sequence>
<dbReference type="InterPro" id="IPR013656">
    <property type="entry name" value="PAS_4"/>
</dbReference>
<feature type="transmembrane region" description="Helical" evidence="10">
    <location>
        <begin position="12"/>
        <end position="32"/>
    </location>
</feature>
<dbReference type="InterPro" id="IPR004090">
    <property type="entry name" value="Chemotax_Me-accpt_rcpt"/>
</dbReference>
<dbReference type="GO" id="GO:0004888">
    <property type="term" value="F:transmembrane signaling receptor activity"/>
    <property type="evidence" value="ECO:0007669"/>
    <property type="project" value="InterPro"/>
</dbReference>
<organism evidence="13 14">
    <name type="scientific">Pseudodesulfovibrio hydrargyri</name>
    <dbReference type="NCBI Taxonomy" id="2125990"/>
    <lineage>
        <taxon>Bacteria</taxon>
        <taxon>Pseudomonadati</taxon>
        <taxon>Thermodesulfobacteriota</taxon>
        <taxon>Desulfovibrionia</taxon>
        <taxon>Desulfovibrionales</taxon>
        <taxon>Desulfovibrionaceae</taxon>
    </lineage>
</organism>
<dbReference type="Pfam" id="PF02743">
    <property type="entry name" value="dCache_1"/>
    <property type="match status" value="1"/>
</dbReference>
<keyword evidence="5 10" id="KW-1133">Transmembrane helix</keyword>
<comment type="subcellular location">
    <subcellularLocation>
        <location evidence="1">Cell membrane</location>
        <topology evidence="1">Multi-pass membrane protein</topology>
    </subcellularLocation>
</comment>
<dbReference type="Pfam" id="PF08448">
    <property type="entry name" value="PAS_4"/>
    <property type="match status" value="1"/>
</dbReference>
<dbReference type="CDD" id="cd00130">
    <property type="entry name" value="PAS"/>
    <property type="match status" value="1"/>
</dbReference>
<dbReference type="Gene3D" id="3.30.450.20">
    <property type="entry name" value="PAS domain"/>
    <property type="match status" value="3"/>
</dbReference>
<dbReference type="RefSeq" id="WP_071546989.1">
    <property type="nucleotide sequence ID" value="NZ_LKAQ01000004.1"/>
</dbReference>
<dbReference type="SMART" id="SM00283">
    <property type="entry name" value="MA"/>
    <property type="match status" value="1"/>
</dbReference>
<protein>
    <submittedName>
        <fullName evidence="13">Methyl-accepting chemotaxis protein McpS</fullName>
    </submittedName>
</protein>
<evidence type="ECO:0000313" key="13">
    <source>
        <dbReference type="EMBL" id="OIQ51512.1"/>
    </source>
</evidence>
<feature type="transmembrane region" description="Helical" evidence="10">
    <location>
        <begin position="291"/>
        <end position="313"/>
    </location>
</feature>
<dbReference type="GO" id="GO:0005886">
    <property type="term" value="C:plasma membrane"/>
    <property type="evidence" value="ECO:0007669"/>
    <property type="project" value="UniProtKB-SubCell"/>
</dbReference>
<keyword evidence="3" id="KW-0145">Chemotaxis</keyword>
<evidence type="ECO:0000256" key="6">
    <source>
        <dbReference type="ARBA" id="ARBA00023136"/>
    </source>
</evidence>
<name>A0A1J5N9M1_9BACT</name>
<dbReference type="OrthoDB" id="9816383at2"/>
<dbReference type="CDD" id="cd11386">
    <property type="entry name" value="MCP_signal"/>
    <property type="match status" value="1"/>
</dbReference>
<dbReference type="FunFam" id="1.10.287.950:FF:000001">
    <property type="entry name" value="Methyl-accepting chemotaxis sensory transducer"/>
    <property type="match status" value="1"/>
</dbReference>
<dbReference type="InterPro" id="IPR000700">
    <property type="entry name" value="PAS-assoc_C"/>
</dbReference>
<evidence type="ECO:0000256" key="8">
    <source>
        <dbReference type="ARBA" id="ARBA00029447"/>
    </source>
</evidence>
<dbReference type="InterPro" id="IPR000014">
    <property type="entry name" value="PAS"/>
</dbReference>
<reference evidence="13 14" key="1">
    <citation type="submission" date="2015-09" db="EMBL/GenBank/DDBJ databases">
        <title>Genome of Desulfovibrio dechloracetivorans BerOc1, a mercury methylating strain isolated from highly hydrocarbons and metals contaminated coastal sediments.</title>
        <authorList>
            <person name="Goni Urriza M."/>
            <person name="Gassie C."/>
            <person name="Bouchez O."/>
            <person name="Klopp C."/>
            <person name="Ranchou-Peyruse A."/>
            <person name="Remy G."/>
        </authorList>
    </citation>
    <scope>NUCLEOTIDE SEQUENCE [LARGE SCALE GENOMIC DNA]</scope>
    <source>
        <strain evidence="13 14">BerOc1</strain>
    </source>
</reference>
<dbReference type="InterPro" id="IPR035965">
    <property type="entry name" value="PAS-like_dom_sf"/>
</dbReference>
<feature type="domain" description="Methyl-accepting transducer" evidence="11">
    <location>
        <begin position="532"/>
        <end position="768"/>
    </location>
</feature>
<evidence type="ECO:0000256" key="7">
    <source>
        <dbReference type="ARBA" id="ARBA00023224"/>
    </source>
</evidence>
<gene>
    <name evidence="13" type="primary">mcpS_4</name>
    <name evidence="13" type="ORF">BerOc1_03466</name>
</gene>
<dbReference type="InterPro" id="IPR004089">
    <property type="entry name" value="MCPsignal_dom"/>
</dbReference>
<dbReference type="GO" id="GO:0007165">
    <property type="term" value="P:signal transduction"/>
    <property type="evidence" value="ECO:0007669"/>
    <property type="project" value="UniProtKB-KW"/>
</dbReference>
<dbReference type="PROSITE" id="PS50111">
    <property type="entry name" value="CHEMOTAXIS_TRANSDUC_2"/>
    <property type="match status" value="1"/>
</dbReference>
<dbReference type="CDD" id="cd12914">
    <property type="entry name" value="PDC1_DGC_like"/>
    <property type="match status" value="1"/>
</dbReference>
<comment type="caution">
    <text evidence="13">The sequence shown here is derived from an EMBL/GenBank/DDBJ whole genome shotgun (WGS) entry which is preliminary data.</text>
</comment>
<dbReference type="CDD" id="cd12912">
    <property type="entry name" value="PDC2_MCP_like"/>
    <property type="match status" value="1"/>
</dbReference>
<feature type="domain" description="PAC" evidence="12">
    <location>
        <begin position="468"/>
        <end position="524"/>
    </location>
</feature>
<evidence type="ECO:0000259" key="12">
    <source>
        <dbReference type="PROSITE" id="PS50113"/>
    </source>
</evidence>
<comment type="similarity">
    <text evidence="8">Belongs to the methyl-accepting chemotaxis (MCP) protein family.</text>
</comment>
<dbReference type="PANTHER" id="PTHR32089">
    <property type="entry name" value="METHYL-ACCEPTING CHEMOTAXIS PROTEIN MCPB"/>
    <property type="match status" value="1"/>
</dbReference>
<evidence type="ECO:0000256" key="2">
    <source>
        <dbReference type="ARBA" id="ARBA00022475"/>
    </source>
</evidence>
<accession>A0A1J5N9M1</accession>
<dbReference type="InterPro" id="IPR033479">
    <property type="entry name" value="dCache_1"/>
</dbReference>
<evidence type="ECO:0000256" key="3">
    <source>
        <dbReference type="ARBA" id="ARBA00022500"/>
    </source>
</evidence>
<proteinExistence type="inferred from homology"/>
<keyword evidence="2" id="KW-1003">Cell membrane</keyword>
<keyword evidence="4 10" id="KW-0812">Transmembrane</keyword>
<dbReference type="SUPFAM" id="SSF58104">
    <property type="entry name" value="Methyl-accepting chemotaxis protein (MCP) signaling domain"/>
    <property type="match status" value="1"/>
</dbReference>
<evidence type="ECO:0000256" key="4">
    <source>
        <dbReference type="ARBA" id="ARBA00022692"/>
    </source>
</evidence>
<evidence type="ECO:0000256" key="5">
    <source>
        <dbReference type="ARBA" id="ARBA00022989"/>
    </source>
</evidence>
<dbReference type="AlphaFoldDB" id="A0A1J5N9M1"/>
<dbReference type="Pfam" id="PF00015">
    <property type="entry name" value="MCPsignal"/>
    <property type="match status" value="1"/>
</dbReference>
<dbReference type="Gene3D" id="1.10.287.950">
    <property type="entry name" value="Methyl-accepting chemotaxis protein"/>
    <property type="match status" value="1"/>
</dbReference>
<keyword evidence="14" id="KW-1185">Reference proteome</keyword>
<keyword evidence="6 10" id="KW-0472">Membrane</keyword>
<dbReference type="Gene3D" id="1.20.120.1530">
    <property type="match status" value="1"/>
</dbReference>
<evidence type="ECO:0000313" key="14">
    <source>
        <dbReference type="Proteomes" id="UP000181901"/>
    </source>
</evidence>
<evidence type="ECO:0000256" key="1">
    <source>
        <dbReference type="ARBA" id="ARBA00004651"/>
    </source>
</evidence>
<dbReference type="Proteomes" id="UP000181901">
    <property type="component" value="Unassembled WGS sequence"/>
</dbReference>